<dbReference type="PROSITE" id="PS50089">
    <property type="entry name" value="ZF_RING_2"/>
    <property type="match status" value="1"/>
</dbReference>
<dbReference type="GO" id="GO:0003723">
    <property type="term" value="F:RNA binding"/>
    <property type="evidence" value="ECO:0007669"/>
    <property type="project" value="UniProtKB-UniRule"/>
</dbReference>
<evidence type="ECO:0000256" key="6">
    <source>
        <dbReference type="ARBA" id="ARBA00022884"/>
    </source>
</evidence>
<feature type="region of interest" description="Disordered" evidence="13">
    <location>
        <begin position="1109"/>
        <end position="1275"/>
    </location>
</feature>
<comment type="subcellular location">
    <subcellularLocation>
        <location evidence="1">Nucleus</location>
    </subcellularLocation>
</comment>
<feature type="compositionally biased region" description="Basic and acidic residues" evidence="13">
    <location>
        <begin position="884"/>
        <end position="939"/>
    </location>
</feature>
<keyword evidence="3" id="KW-0479">Metal-binding</keyword>
<evidence type="ECO:0000256" key="14">
    <source>
        <dbReference type="SAM" id="Phobius"/>
    </source>
</evidence>
<dbReference type="InterPro" id="IPR034261">
    <property type="entry name" value="CNOT4_RRM"/>
</dbReference>
<dbReference type="SMART" id="SM00360">
    <property type="entry name" value="RRM"/>
    <property type="match status" value="1"/>
</dbReference>
<feature type="compositionally biased region" description="Low complexity" evidence="13">
    <location>
        <begin position="871"/>
        <end position="883"/>
    </location>
</feature>
<evidence type="ECO:0000256" key="1">
    <source>
        <dbReference type="ARBA" id="ARBA00004123"/>
    </source>
</evidence>
<accession>A0AAN6WZB0</accession>
<evidence type="ECO:0000259" key="15">
    <source>
        <dbReference type="PROSITE" id="PS50089"/>
    </source>
</evidence>
<dbReference type="GO" id="GO:0005634">
    <property type="term" value="C:nucleus"/>
    <property type="evidence" value="ECO:0007669"/>
    <property type="project" value="UniProtKB-SubCell"/>
</dbReference>
<feature type="compositionally biased region" description="Low complexity" evidence="13">
    <location>
        <begin position="1257"/>
        <end position="1270"/>
    </location>
</feature>
<dbReference type="PANTHER" id="PTHR12603">
    <property type="entry name" value="CCR4-NOT TRANSCRIPTION COMPLEX RELATED"/>
    <property type="match status" value="1"/>
</dbReference>
<dbReference type="GO" id="GO:0030015">
    <property type="term" value="C:CCR4-NOT core complex"/>
    <property type="evidence" value="ECO:0007669"/>
    <property type="project" value="UniProtKB-ARBA"/>
</dbReference>
<name>A0AAN6WZB0_9PEZI</name>
<dbReference type="EMBL" id="MU864362">
    <property type="protein sequence ID" value="KAK4190964.1"/>
    <property type="molecule type" value="Genomic_DNA"/>
</dbReference>
<dbReference type="InterPro" id="IPR012677">
    <property type="entry name" value="Nucleotide-bd_a/b_plait_sf"/>
</dbReference>
<feature type="compositionally biased region" description="Low complexity" evidence="13">
    <location>
        <begin position="1183"/>
        <end position="1192"/>
    </location>
</feature>
<keyword evidence="6 12" id="KW-0694">RNA-binding</keyword>
<evidence type="ECO:0000256" key="3">
    <source>
        <dbReference type="ARBA" id="ARBA00022723"/>
    </source>
</evidence>
<feature type="domain" description="RING-type" evidence="15">
    <location>
        <begin position="15"/>
        <end position="58"/>
    </location>
</feature>
<evidence type="ECO:0000256" key="11">
    <source>
        <dbReference type="PROSITE-ProRule" id="PRU00175"/>
    </source>
</evidence>
<dbReference type="SMART" id="SM00361">
    <property type="entry name" value="RRM_1"/>
    <property type="match status" value="1"/>
</dbReference>
<evidence type="ECO:0000313" key="17">
    <source>
        <dbReference type="EMBL" id="KAK4190964.1"/>
    </source>
</evidence>
<keyword evidence="14" id="KW-0472">Membrane</keyword>
<feature type="compositionally biased region" description="Low complexity" evidence="13">
    <location>
        <begin position="512"/>
        <end position="529"/>
    </location>
</feature>
<dbReference type="SUPFAM" id="SSF57850">
    <property type="entry name" value="RING/U-box"/>
    <property type="match status" value="1"/>
</dbReference>
<keyword evidence="18" id="KW-1185">Reference proteome</keyword>
<keyword evidence="7" id="KW-0805">Transcription regulation</keyword>
<feature type="compositionally biased region" description="Low complexity" evidence="13">
    <location>
        <begin position="687"/>
        <end position="697"/>
    </location>
</feature>
<dbReference type="GO" id="GO:0016567">
    <property type="term" value="P:protein ubiquitination"/>
    <property type="evidence" value="ECO:0007669"/>
    <property type="project" value="TreeGrafter"/>
</dbReference>
<protein>
    <submittedName>
        <fullName evidence="17">Negative regulator of transcription</fullName>
    </submittedName>
</protein>
<feature type="region of interest" description="Disordered" evidence="13">
    <location>
        <begin position="778"/>
        <end position="806"/>
    </location>
</feature>
<dbReference type="InterPro" id="IPR035979">
    <property type="entry name" value="RBD_domain_sf"/>
</dbReference>
<feature type="region of interest" description="Disordered" evidence="13">
    <location>
        <begin position="408"/>
        <end position="532"/>
    </location>
</feature>
<organism evidence="17 18">
    <name type="scientific">Podospora australis</name>
    <dbReference type="NCBI Taxonomy" id="1536484"/>
    <lineage>
        <taxon>Eukaryota</taxon>
        <taxon>Fungi</taxon>
        <taxon>Dikarya</taxon>
        <taxon>Ascomycota</taxon>
        <taxon>Pezizomycotina</taxon>
        <taxon>Sordariomycetes</taxon>
        <taxon>Sordariomycetidae</taxon>
        <taxon>Sordariales</taxon>
        <taxon>Podosporaceae</taxon>
        <taxon>Podospora</taxon>
    </lineage>
</organism>
<dbReference type="PROSITE" id="PS50102">
    <property type="entry name" value="RRM"/>
    <property type="match status" value="1"/>
</dbReference>
<dbReference type="InterPro" id="IPR003954">
    <property type="entry name" value="RRM_euk-type"/>
</dbReference>
<sequence>MAPQDTYFDDDDDTCPLCIEDFDLSDRNFRPCPCGYQICQFCFNNIRTNMNGLCPACRRPYNEATIEYKVVTPEEYAEFRANVAKSQKKRAAEQRQKEAQKREAENHSRKNLVGVRVVQKNLVYVTGLQPTVKEEELLKTLRKPEFFGQYGSIQKISISNRRGTDGHNQSLGVYVTFEKQEDAHKCIQAVNGSMNGDRVLRAQLGTTKYCSAWLRHEVCSNRQCMFLHELAEEEDSYTRQDLSSINGINAQKPIHGPGPSRSASRQQSHPSPAPTVAQPMVRSSSKDGSDNGDAPALPPSANWARSQVRSRRGSHATSGAAPSPAISNALPVTAESAVEDAVADTPAPGPSRQAPPAPQASAPTPAPAPAPTPAPAKSKPAKTPVAKAKSKPQDALQSLLKALNGCSLAFPKLPGDQPQDPLKFAPAFDPLGGVRRRALREAEDASSAGDQQPASIREPSEGEPESSGSLALGGEPEDRDLARDNHGFDHRRAAQPPIQRGSGDGFFGQAVGSGLSTSTGNLGSAGAGSRTMTPQQHPFMRPPYDHLPSSLFQGQGQGHNRQGSRFSFANDNRDAATSSTSVKLAANPRIMAQQSSMMPSTFHNQPGSQYYASSMPGPPPGLKSTGTPPGMFGQHGFGSGAFGVAQKENDNIMQLINRNRGAGAQAHDAGKLDLADPSILQARMQSQQQQHLQQQSGAGLGQGVFGGQSQDDELPSLEEFTPSVDALVADEPIDINIRQPPGGFESFGRVGTPSLPPGLHIPSVYPSPVVSHSSFQTQGMGLQTPPGTTLKPIAKPTTSAASSPLIGKKVLTPSTAEANKKMIKTMAAESGLSKDIAKSSKSQKVLQLQDEDFPALNSPKPQPAVLSVASPKPTAKGTPAPKKTAAERAADRAEKLAEKAEKAEKKATEKAAEKAEKAAERTEKAKEKNKGKEKEKERNVVVTVPTPARASTPASTPAHATATSPTKAEATKPAPQTTEKSSSAPPDKKLDKRPVPGILNIAAATKVSSIRNIDTHSSATEKSATDKDSAFPALPTPTPVSVSSPMTRTGPKTLRLVSTPKTEVPPPVLGHASSVLGPSARVAASSSVRPETPVSEMISDNASIISASISASRASSPPPPSKIGSAPVRTTTKSQQRKQRKEVLKKESAVIAAQPVKVEPEVEIGPIIGRKKKQKKEKEKPATARASTPAATNSESPSTPQAPPAKEEKESKEMKETKEVKEVQEESSTYRSTANETTTLTGEPPMSNRYGERNSKSSDGSHASDPSSSSIPRTVPSPAAIFQSLLEDHELYDDDPEKMAFFRPSSTQTDKWRNEIHHNGLWELTAKNGMTPTKNIITEEDQATLHTGKPIHKIVDGIRIMITANGDCVRNLAPQEEERYIKLQERIAEAASSPAAFVSSRHEAGSGFSLIKGRAVPNGTPSYFPQVPGAYPSDPVNKIQREEAIYYINQYVLPRLNLNSRDMSFPTAMSNWTATTTASEGTAFQTAAANLHSMAPWLYSGVNGTGSGHGGSGASGSSPHDVDAAAPELSYPGPVGAFADSPTSHNGPRGSGDSLASYLELPTIPGLHPADTDPSHVSARCGNGGAAGMGASSGPFGNVPLMSVEEAEQALAAARKEFDKVEKSFNQYVKKNRRLLLSSLNAITAVDGIALVAMAVTIARVLRGLSMVSEAGFAAVWMAVVLVEGLVSLVVRWGVFVVEGVCEMLDWVGADF</sequence>
<dbReference type="InterPro" id="IPR001841">
    <property type="entry name" value="Znf_RING"/>
</dbReference>
<keyword evidence="5" id="KW-0862">Zinc</keyword>
<feature type="compositionally biased region" description="Basic and acidic residues" evidence="13">
    <location>
        <begin position="1205"/>
        <end position="1224"/>
    </location>
</feature>
<feature type="compositionally biased region" description="Polar residues" evidence="13">
    <location>
        <begin position="261"/>
        <end position="270"/>
    </location>
</feature>
<dbReference type="CDD" id="cd16618">
    <property type="entry name" value="mRING-HC-C4C4_CNOT4"/>
    <property type="match status" value="1"/>
</dbReference>
<feature type="region of interest" description="Disordered" evidence="13">
    <location>
        <begin position="687"/>
        <end position="713"/>
    </location>
</feature>
<feature type="compositionally biased region" description="Low complexity" evidence="13">
    <location>
        <begin position="465"/>
        <end position="474"/>
    </location>
</feature>
<feature type="region of interest" description="Disordered" evidence="13">
    <location>
        <begin position="829"/>
        <end position="1074"/>
    </location>
</feature>
<feature type="region of interest" description="Disordered" evidence="13">
    <location>
        <begin position="248"/>
        <end position="396"/>
    </location>
</feature>
<keyword evidence="8" id="KW-0175">Coiled coil</keyword>
<evidence type="ECO:0000256" key="4">
    <source>
        <dbReference type="ARBA" id="ARBA00022771"/>
    </source>
</evidence>
<dbReference type="InterPro" id="IPR000504">
    <property type="entry name" value="RRM_dom"/>
</dbReference>
<dbReference type="GO" id="GO:0008270">
    <property type="term" value="F:zinc ion binding"/>
    <property type="evidence" value="ECO:0007669"/>
    <property type="project" value="UniProtKB-KW"/>
</dbReference>
<evidence type="ECO:0000256" key="13">
    <source>
        <dbReference type="SAM" id="MobiDB-lite"/>
    </source>
</evidence>
<feature type="compositionally biased region" description="Low complexity" evidence="13">
    <location>
        <begin position="940"/>
        <end position="968"/>
    </location>
</feature>
<evidence type="ECO:0000256" key="5">
    <source>
        <dbReference type="ARBA" id="ARBA00022833"/>
    </source>
</evidence>
<dbReference type="Pfam" id="PF14570">
    <property type="entry name" value="zf-RING_4"/>
    <property type="match status" value="1"/>
</dbReference>
<evidence type="ECO:0000259" key="16">
    <source>
        <dbReference type="PROSITE" id="PS50102"/>
    </source>
</evidence>
<dbReference type="InterPro" id="IPR039780">
    <property type="entry name" value="Mot2"/>
</dbReference>
<reference evidence="17" key="1">
    <citation type="journal article" date="2023" name="Mol. Phylogenet. Evol.">
        <title>Genome-scale phylogeny and comparative genomics of the fungal order Sordariales.</title>
        <authorList>
            <person name="Hensen N."/>
            <person name="Bonometti L."/>
            <person name="Westerberg I."/>
            <person name="Brannstrom I.O."/>
            <person name="Guillou S."/>
            <person name="Cros-Aarteil S."/>
            <person name="Calhoun S."/>
            <person name="Haridas S."/>
            <person name="Kuo A."/>
            <person name="Mondo S."/>
            <person name="Pangilinan J."/>
            <person name="Riley R."/>
            <person name="LaButti K."/>
            <person name="Andreopoulos B."/>
            <person name="Lipzen A."/>
            <person name="Chen C."/>
            <person name="Yan M."/>
            <person name="Daum C."/>
            <person name="Ng V."/>
            <person name="Clum A."/>
            <person name="Steindorff A."/>
            <person name="Ohm R.A."/>
            <person name="Martin F."/>
            <person name="Silar P."/>
            <person name="Natvig D.O."/>
            <person name="Lalanne C."/>
            <person name="Gautier V."/>
            <person name="Ament-Velasquez S.L."/>
            <person name="Kruys A."/>
            <person name="Hutchinson M.I."/>
            <person name="Powell A.J."/>
            <person name="Barry K."/>
            <person name="Miller A.N."/>
            <person name="Grigoriev I.V."/>
            <person name="Debuchy R."/>
            <person name="Gladieux P."/>
            <person name="Hiltunen Thoren M."/>
            <person name="Johannesson H."/>
        </authorList>
    </citation>
    <scope>NUCLEOTIDE SEQUENCE</scope>
    <source>
        <strain evidence="17">PSN309</strain>
    </source>
</reference>
<dbReference type="Gene3D" id="3.30.70.330">
    <property type="match status" value="1"/>
</dbReference>
<evidence type="ECO:0000256" key="12">
    <source>
        <dbReference type="PROSITE-ProRule" id="PRU00176"/>
    </source>
</evidence>
<proteinExistence type="predicted"/>
<feature type="compositionally biased region" description="Polar residues" evidence="13">
    <location>
        <begin position="778"/>
        <end position="787"/>
    </location>
</feature>
<evidence type="ECO:0000256" key="9">
    <source>
        <dbReference type="ARBA" id="ARBA00023163"/>
    </source>
</evidence>
<feature type="compositionally biased region" description="Polar residues" evidence="13">
    <location>
        <begin position="1006"/>
        <end position="1022"/>
    </location>
</feature>
<evidence type="ECO:0000256" key="10">
    <source>
        <dbReference type="ARBA" id="ARBA00023242"/>
    </source>
</evidence>
<feature type="compositionally biased region" description="Polar residues" evidence="13">
    <location>
        <begin position="1230"/>
        <end position="1241"/>
    </location>
</feature>
<dbReference type="Proteomes" id="UP001302126">
    <property type="component" value="Unassembled WGS sequence"/>
</dbReference>
<dbReference type="InterPro" id="IPR013083">
    <property type="entry name" value="Znf_RING/FYVE/PHD"/>
</dbReference>
<feature type="transmembrane region" description="Helical" evidence="14">
    <location>
        <begin position="1635"/>
        <end position="1659"/>
    </location>
</feature>
<dbReference type="Pfam" id="PF00076">
    <property type="entry name" value="RRM_1"/>
    <property type="match status" value="1"/>
</dbReference>
<keyword evidence="4 11" id="KW-0863">Zinc-finger</keyword>
<feature type="region of interest" description="Disordered" evidence="13">
    <location>
        <begin position="553"/>
        <end position="582"/>
    </location>
</feature>
<feature type="region of interest" description="Disordered" evidence="13">
    <location>
        <begin position="1508"/>
        <end position="1553"/>
    </location>
</feature>
<keyword evidence="14" id="KW-0812">Transmembrane</keyword>
<feature type="compositionally biased region" description="Polar residues" evidence="13">
    <location>
        <begin position="974"/>
        <end position="984"/>
    </location>
</feature>
<feature type="compositionally biased region" description="Basic and acidic residues" evidence="13">
    <location>
        <begin position="90"/>
        <end position="107"/>
    </location>
</feature>
<feature type="compositionally biased region" description="Low complexity" evidence="13">
    <location>
        <begin position="375"/>
        <end position="387"/>
    </location>
</feature>
<evidence type="ECO:0000256" key="2">
    <source>
        <dbReference type="ARBA" id="ARBA00022491"/>
    </source>
</evidence>
<keyword evidence="9" id="KW-0804">Transcription</keyword>
<dbReference type="PANTHER" id="PTHR12603:SF0">
    <property type="entry name" value="CCR4-NOT TRANSCRIPTION COMPLEX SUBUNIT 4"/>
    <property type="match status" value="1"/>
</dbReference>
<dbReference type="SUPFAM" id="SSF54928">
    <property type="entry name" value="RNA-binding domain, RBD"/>
    <property type="match status" value="1"/>
</dbReference>
<feature type="domain" description="RRM" evidence="16">
    <location>
        <begin position="121"/>
        <end position="207"/>
    </location>
</feature>
<feature type="compositionally biased region" description="Basic and acidic residues" evidence="13">
    <location>
        <begin position="479"/>
        <end position="492"/>
    </location>
</feature>
<dbReference type="CDD" id="cd12438">
    <property type="entry name" value="RRM_CNOT4"/>
    <property type="match status" value="1"/>
</dbReference>
<feature type="region of interest" description="Disordered" evidence="13">
    <location>
        <begin position="87"/>
        <end position="107"/>
    </location>
</feature>
<dbReference type="Gene3D" id="3.30.40.10">
    <property type="entry name" value="Zinc/RING finger domain, C3HC4 (zinc finger)"/>
    <property type="match status" value="1"/>
</dbReference>
<dbReference type="InterPro" id="IPR039515">
    <property type="entry name" value="NOT4_mRING-HC-C4C4"/>
</dbReference>
<gene>
    <name evidence="17" type="ORF">QBC35DRAFT_376876</name>
</gene>
<feature type="transmembrane region" description="Helical" evidence="14">
    <location>
        <begin position="1671"/>
        <end position="1695"/>
    </location>
</feature>
<dbReference type="GO" id="GO:0010557">
    <property type="term" value="P:positive regulation of macromolecule biosynthetic process"/>
    <property type="evidence" value="ECO:0007669"/>
    <property type="project" value="UniProtKB-ARBA"/>
</dbReference>
<evidence type="ECO:0000313" key="18">
    <source>
        <dbReference type="Proteomes" id="UP001302126"/>
    </source>
</evidence>
<comment type="caution">
    <text evidence="17">The sequence shown here is derived from an EMBL/GenBank/DDBJ whole genome shotgun (WGS) entry which is preliminary data.</text>
</comment>
<dbReference type="FunFam" id="3.30.40.10:FF:000006">
    <property type="entry name" value="CCR4-NOT transcription complex subunit 4"/>
    <property type="match status" value="1"/>
</dbReference>
<dbReference type="FunFam" id="3.30.70.330:FF:000257">
    <property type="entry name" value="CCR4-NOT core complex subunit Not4"/>
    <property type="match status" value="1"/>
</dbReference>
<dbReference type="GO" id="GO:0051254">
    <property type="term" value="P:positive regulation of RNA metabolic process"/>
    <property type="evidence" value="ECO:0007669"/>
    <property type="project" value="UniProtKB-ARBA"/>
</dbReference>
<evidence type="ECO:0000256" key="8">
    <source>
        <dbReference type="ARBA" id="ARBA00023054"/>
    </source>
</evidence>
<feature type="compositionally biased region" description="Pro residues" evidence="13">
    <location>
        <begin position="347"/>
        <end position="374"/>
    </location>
</feature>
<reference evidence="17" key="2">
    <citation type="submission" date="2023-05" db="EMBL/GenBank/DDBJ databases">
        <authorList>
            <consortium name="Lawrence Berkeley National Laboratory"/>
            <person name="Steindorff A."/>
            <person name="Hensen N."/>
            <person name="Bonometti L."/>
            <person name="Westerberg I."/>
            <person name="Brannstrom I.O."/>
            <person name="Guillou S."/>
            <person name="Cros-Aarteil S."/>
            <person name="Calhoun S."/>
            <person name="Haridas S."/>
            <person name="Kuo A."/>
            <person name="Mondo S."/>
            <person name="Pangilinan J."/>
            <person name="Riley R."/>
            <person name="Labutti K."/>
            <person name="Andreopoulos B."/>
            <person name="Lipzen A."/>
            <person name="Chen C."/>
            <person name="Yanf M."/>
            <person name="Daum C."/>
            <person name="Ng V."/>
            <person name="Clum A."/>
            <person name="Ohm R."/>
            <person name="Martin F."/>
            <person name="Silar P."/>
            <person name="Natvig D."/>
            <person name="Lalanne C."/>
            <person name="Gautier V."/>
            <person name="Ament-Velasquez S.L."/>
            <person name="Kruys A."/>
            <person name="Hutchinson M.I."/>
            <person name="Powell A.J."/>
            <person name="Barry K."/>
            <person name="Miller A.N."/>
            <person name="Grigoriev I.V."/>
            <person name="Debuchy R."/>
            <person name="Gladieux P."/>
            <person name="Thoren M.H."/>
            <person name="Johannesson H."/>
        </authorList>
    </citation>
    <scope>NUCLEOTIDE SEQUENCE</scope>
    <source>
        <strain evidence="17">PSN309</strain>
    </source>
</reference>
<keyword evidence="10" id="KW-0539">Nucleus</keyword>
<dbReference type="GO" id="GO:0000956">
    <property type="term" value="P:nuclear-transcribed mRNA catabolic process"/>
    <property type="evidence" value="ECO:0007669"/>
    <property type="project" value="UniProtKB-ARBA"/>
</dbReference>
<keyword evidence="14" id="KW-1133">Transmembrane helix</keyword>
<evidence type="ECO:0000256" key="7">
    <source>
        <dbReference type="ARBA" id="ARBA00023015"/>
    </source>
</evidence>
<dbReference type="GO" id="GO:0061630">
    <property type="term" value="F:ubiquitin protein ligase activity"/>
    <property type="evidence" value="ECO:0007669"/>
    <property type="project" value="UniProtKB-ARBA"/>
</dbReference>
<keyword evidence="2" id="KW-0678">Repressor</keyword>